<evidence type="ECO:0000313" key="1">
    <source>
        <dbReference type="EMBL" id="CAA9994680.1"/>
    </source>
</evidence>
<sequence length="89" mass="9693">MEFDFQSLRGIRCWSILGCQGFCHAFLPFQPSNIPVLASICRKGTCAVAQLPDSASPRPICLCTCCPKLSISNIGTCPHPQHVASCWLL</sequence>
<dbReference type="EMBL" id="CADCXU010030171">
    <property type="protein sequence ID" value="CAB0016243.1"/>
    <property type="molecule type" value="Genomic_DNA"/>
</dbReference>
<protein>
    <submittedName>
        <fullName evidence="2">Uncharacterized protein</fullName>
    </submittedName>
</protein>
<evidence type="ECO:0000313" key="2">
    <source>
        <dbReference type="EMBL" id="CAB0016243.1"/>
    </source>
</evidence>
<dbReference type="EMBL" id="CADCXU010002331">
    <property type="protein sequence ID" value="CAA9994680.1"/>
    <property type="molecule type" value="Genomic_DNA"/>
</dbReference>
<accession>A0A6H5HP65</accession>
<organism evidence="2 3">
    <name type="scientific">Nesidiocoris tenuis</name>
    <dbReference type="NCBI Taxonomy" id="355587"/>
    <lineage>
        <taxon>Eukaryota</taxon>
        <taxon>Metazoa</taxon>
        <taxon>Ecdysozoa</taxon>
        <taxon>Arthropoda</taxon>
        <taxon>Hexapoda</taxon>
        <taxon>Insecta</taxon>
        <taxon>Pterygota</taxon>
        <taxon>Neoptera</taxon>
        <taxon>Paraneoptera</taxon>
        <taxon>Hemiptera</taxon>
        <taxon>Heteroptera</taxon>
        <taxon>Panheteroptera</taxon>
        <taxon>Cimicomorpha</taxon>
        <taxon>Miridae</taxon>
        <taxon>Dicyphina</taxon>
        <taxon>Nesidiocoris</taxon>
    </lineage>
</organism>
<dbReference type="AlphaFoldDB" id="A0A6H5HP65"/>
<name>A0A6H5HP65_9HEMI</name>
<feature type="non-terminal residue" evidence="2">
    <location>
        <position position="89"/>
    </location>
</feature>
<keyword evidence="3" id="KW-1185">Reference proteome</keyword>
<reference evidence="2 3" key="1">
    <citation type="submission" date="2020-02" db="EMBL/GenBank/DDBJ databases">
        <authorList>
            <person name="Ferguson B K."/>
        </authorList>
    </citation>
    <scope>NUCLEOTIDE SEQUENCE [LARGE SCALE GENOMIC DNA]</scope>
</reference>
<dbReference type="Proteomes" id="UP000479000">
    <property type="component" value="Unassembled WGS sequence"/>
</dbReference>
<proteinExistence type="predicted"/>
<gene>
    <name evidence="1" type="ORF">NTEN_LOCUS1496</name>
    <name evidence="2" type="ORF">NTEN_LOCUS20486</name>
</gene>
<evidence type="ECO:0000313" key="3">
    <source>
        <dbReference type="Proteomes" id="UP000479000"/>
    </source>
</evidence>